<gene>
    <name evidence="1" type="ORF">LCGC14_2064010</name>
</gene>
<comment type="caution">
    <text evidence="1">The sequence shown here is derived from an EMBL/GenBank/DDBJ whole genome shotgun (WGS) entry which is preliminary data.</text>
</comment>
<sequence>MSQKPKKTSKRSAVALKAKHRQETVKLLYFVKCRTAEAIATELKVTRKTIVRDLKVIRVAFAKELKETDINDIILHRKIIHDKIIDKLWDTAIEEKKPNLKATILEKIDARTDAFATSLQNLGVIPKISDKHEHTHKSELLARLDKVLGNDKK</sequence>
<accession>A0A0F9GYT8</accession>
<organism evidence="1">
    <name type="scientific">marine sediment metagenome</name>
    <dbReference type="NCBI Taxonomy" id="412755"/>
    <lineage>
        <taxon>unclassified sequences</taxon>
        <taxon>metagenomes</taxon>
        <taxon>ecological metagenomes</taxon>
    </lineage>
</organism>
<dbReference type="EMBL" id="LAZR01024622">
    <property type="protein sequence ID" value="KKL74525.1"/>
    <property type="molecule type" value="Genomic_DNA"/>
</dbReference>
<evidence type="ECO:0000313" key="1">
    <source>
        <dbReference type="EMBL" id="KKL74525.1"/>
    </source>
</evidence>
<reference evidence="1" key="1">
    <citation type="journal article" date="2015" name="Nature">
        <title>Complex archaea that bridge the gap between prokaryotes and eukaryotes.</title>
        <authorList>
            <person name="Spang A."/>
            <person name="Saw J.H."/>
            <person name="Jorgensen S.L."/>
            <person name="Zaremba-Niedzwiedzka K."/>
            <person name="Martijn J."/>
            <person name="Lind A.E."/>
            <person name="van Eijk R."/>
            <person name="Schleper C."/>
            <person name="Guy L."/>
            <person name="Ettema T.J."/>
        </authorList>
    </citation>
    <scope>NUCLEOTIDE SEQUENCE</scope>
</reference>
<proteinExistence type="predicted"/>
<protein>
    <submittedName>
        <fullName evidence="1">Uncharacterized protein</fullName>
    </submittedName>
</protein>
<name>A0A0F9GYT8_9ZZZZ</name>
<dbReference type="AlphaFoldDB" id="A0A0F9GYT8"/>